<comment type="caution">
    <text evidence="2">The sequence shown here is derived from an EMBL/GenBank/DDBJ whole genome shotgun (WGS) entry which is preliminary data.</text>
</comment>
<dbReference type="EMBL" id="MU858163">
    <property type="protein sequence ID" value="KAK4210884.1"/>
    <property type="molecule type" value="Genomic_DNA"/>
</dbReference>
<dbReference type="AlphaFoldDB" id="A0AAN6Y1T9"/>
<evidence type="ECO:0000313" key="3">
    <source>
        <dbReference type="Proteomes" id="UP001301769"/>
    </source>
</evidence>
<name>A0AAN6Y1T9_9PEZI</name>
<protein>
    <recommendedName>
        <fullName evidence="1">NACHT-NTPase and P-loop NTPases N-terminal domain-containing protein</fullName>
    </recommendedName>
</protein>
<evidence type="ECO:0000259" key="1">
    <source>
        <dbReference type="Pfam" id="PF17107"/>
    </source>
</evidence>
<organism evidence="2 3">
    <name type="scientific">Rhypophila decipiens</name>
    <dbReference type="NCBI Taxonomy" id="261697"/>
    <lineage>
        <taxon>Eukaryota</taxon>
        <taxon>Fungi</taxon>
        <taxon>Dikarya</taxon>
        <taxon>Ascomycota</taxon>
        <taxon>Pezizomycotina</taxon>
        <taxon>Sordariomycetes</taxon>
        <taxon>Sordariomycetidae</taxon>
        <taxon>Sordariales</taxon>
        <taxon>Naviculisporaceae</taxon>
        <taxon>Rhypophila</taxon>
    </lineage>
</organism>
<dbReference type="Pfam" id="PF17107">
    <property type="entry name" value="SesA"/>
    <property type="match status" value="1"/>
</dbReference>
<dbReference type="Proteomes" id="UP001301769">
    <property type="component" value="Unassembled WGS sequence"/>
</dbReference>
<dbReference type="InterPro" id="IPR031352">
    <property type="entry name" value="SesA"/>
</dbReference>
<evidence type="ECO:0000313" key="2">
    <source>
        <dbReference type="EMBL" id="KAK4210884.1"/>
    </source>
</evidence>
<feature type="domain" description="NACHT-NTPase and P-loop NTPases N-terminal" evidence="1">
    <location>
        <begin position="16"/>
        <end position="129"/>
    </location>
</feature>
<reference evidence="2" key="2">
    <citation type="submission" date="2023-05" db="EMBL/GenBank/DDBJ databases">
        <authorList>
            <consortium name="Lawrence Berkeley National Laboratory"/>
            <person name="Steindorff A."/>
            <person name="Hensen N."/>
            <person name="Bonometti L."/>
            <person name="Westerberg I."/>
            <person name="Brannstrom I.O."/>
            <person name="Guillou S."/>
            <person name="Cros-Aarteil S."/>
            <person name="Calhoun S."/>
            <person name="Haridas S."/>
            <person name="Kuo A."/>
            <person name="Mondo S."/>
            <person name="Pangilinan J."/>
            <person name="Riley R."/>
            <person name="Labutti K."/>
            <person name="Andreopoulos B."/>
            <person name="Lipzen A."/>
            <person name="Chen C."/>
            <person name="Yanf M."/>
            <person name="Daum C."/>
            <person name="Ng V."/>
            <person name="Clum A."/>
            <person name="Ohm R."/>
            <person name="Martin F."/>
            <person name="Silar P."/>
            <person name="Natvig D."/>
            <person name="Lalanne C."/>
            <person name="Gautier V."/>
            <person name="Ament-Velasquez S.L."/>
            <person name="Kruys A."/>
            <person name="Hutchinson M.I."/>
            <person name="Powell A.J."/>
            <person name="Barry K."/>
            <person name="Miller A.N."/>
            <person name="Grigoriev I.V."/>
            <person name="Debuchy R."/>
            <person name="Gladieux P."/>
            <person name="Thoren M.H."/>
            <person name="Johannesson H."/>
        </authorList>
    </citation>
    <scope>NUCLEOTIDE SEQUENCE</scope>
    <source>
        <strain evidence="2">PSN293</strain>
    </source>
</reference>
<gene>
    <name evidence="2" type="ORF">QBC37DRAFT_447353</name>
</gene>
<sequence length="456" mass="50311">MAELLGVAASAVSLVASAGQLLQSAIVLHSFFKDIQDAPTHVQRLSDELDAIISILTKVKSSSRDDDPDLERVLGLIQSAIENLSKTVISLRLSPLESKTRRTWNTVKAVFKNSEISTLLNELERCKSMLLQVTQAQHSEALEGLQRSMTSFSLDQSNQTVSIRKTVSDTQTAVESIQSVVTTTQNAIGTTSVTVQHLANETVPIRATVQRIEDDLIQRQPMLFAAFGHDIKNAIAQELQQVSREIQASNAASTGGASVEMINARNSERALVSDGRGFPSDCRDSCFLNAPQSKWKREFSTMSTGFWVRSMIFGQLRTKTLTVFYSKSDPDTRVHEQHKEETVTQVEFFPATWLTARAFILTYNAIKCFGTGQSSPAPAFGLRTVNVIPIQSEIIQAVGRADIHTVRNRFQTGRATPFDVDTRGWNLLQNATFRCGVSLLSFSLSTPPFPSIRRGD</sequence>
<proteinExistence type="predicted"/>
<accession>A0AAN6Y1T9</accession>
<reference evidence="2" key="1">
    <citation type="journal article" date="2023" name="Mol. Phylogenet. Evol.">
        <title>Genome-scale phylogeny and comparative genomics of the fungal order Sordariales.</title>
        <authorList>
            <person name="Hensen N."/>
            <person name="Bonometti L."/>
            <person name="Westerberg I."/>
            <person name="Brannstrom I.O."/>
            <person name="Guillou S."/>
            <person name="Cros-Aarteil S."/>
            <person name="Calhoun S."/>
            <person name="Haridas S."/>
            <person name="Kuo A."/>
            <person name="Mondo S."/>
            <person name="Pangilinan J."/>
            <person name="Riley R."/>
            <person name="LaButti K."/>
            <person name="Andreopoulos B."/>
            <person name="Lipzen A."/>
            <person name="Chen C."/>
            <person name="Yan M."/>
            <person name="Daum C."/>
            <person name="Ng V."/>
            <person name="Clum A."/>
            <person name="Steindorff A."/>
            <person name="Ohm R.A."/>
            <person name="Martin F."/>
            <person name="Silar P."/>
            <person name="Natvig D.O."/>
            <person name="Lalanne C."/>
            <person name="Gautier V."/>
            <person name="Ament-Velasquez S.L."/>
            <person name="Kruys A."/>
            <person name="Hutchinson M.I."/>
            <person name="Powell A.J."/>
            <person name="Barry K."/>
            <person name="Miller A.N."/>
            <person name="Grigoriev I.V."/>
            <person name="Debuchy R."/>
            <person name="Gladieux P."/>
            <person name="Hiltunen Thoren M."/>
            <person name="Johannesson H."/>
        </authorList>
    </citation>
    <scope>NUCLEOTIDE SEQUENCE</scope>
    <source>
        <strain evidence="2">PSN293</strain>
    </source>
</reference>
<keyword evidence="3" id="KW-1185">Reference proteome</keyword>